<keyword evidence="9" id="KW-0456">Lyase</keyword>
<feature type="site" description="Electron transfer via tryptophanyl radical" evidence="6">
    <location>
        <position position="366"/>
    </location>
</feature>
<keyword evidence="4 7" id="KW-0157">Chromophore</keyword>
<evidence type="ECO:0000259" key="8">
    <source>
        <dbReference type="PROSITE" id="PS51645"/>
    </source>
</evidence>
<keyword evidence="3 5" id="KW-0274">FAD</keyword>
<dbReference type="InterPro" id="IPR014729">
    <property type="entry name" value="Rossmann-like_a/b/a_fold"/>
</dbReference>
<keyword evidence="10" id="KW-1185">Reference proteome</keyword>
<dbReference type="InterPro" id="IPR036155">
    <property type="entry name" value="Crypto/Photolyase_N_sf"/>
</dbReference>
<dbReference type="InterPro" id="IPR002081">
    <property type="entry name" value="Cryptochrome/DNA_photolyase_1"/>
</dbReference>
<evidence type="ECO:0000256" key="7">
    <source>
        <dbReference type="RuleBase" id="RU004182"/>
    </source>
</evidence>
<dbReference type="GO" id="GO:0006950">
    <property type="term" value="P:response to stress"/>
    <property type="evidence" value="ECO:0007669"/>
    <property type="project" value="UniProtKB-ARBA"/>
</dbReference>
<evidence type="ECO:0000313" key="10">
    <source>
        <dbReference type="Proteomes" id="UP000321497"/>
    </source>
</evidence>
<dbReference type="InterPro" id="IPR036134">
    <property type="entry name" value="Crypto/Photolyase_FAD-like_sf"/>
</dbReference>
<dbReference type="GO" id="GO:0003677">
    <property type="term" value="F:DNA binding"/>
    <property type="evidence" value="ECO:0007669"/>
    <property type="project" value="TreeGrafter"/>
</dbReference>
<evidence type="ECO:0000256" key="2">
    <source>
        <dbReference type="ARBA" id="ARBA00022630"/>
    </source>
</evidence>
<protein>
    <submittedName>
        <fullName evidence="9">Deoxyribodipyrimidine photo-lyase</fullName>
    </submittedName>
</protein>
<gene>
    <name evidence="9" type="ORF">ESU54_06485</name>
</gene>
<feature type="site" description="Electron transfer via tryptophanyl radical" evidence="6">
    <location>
        <position position="290"/>
    </location>
</feature>
<evidence type="ECO:0000313" key="9">
    <source>
        <dbReference type="EMBL" id="TXD73405.1"/>
    </source>
</evidence>
<dbReference type="Gene3D" id="3.40.50.620">
    <property type="entry name" value="HUPs"/>
    <property type="match status" value="1"/>
</dbReference>
<dbReference type="Pfam" id="PF03441">
    <property type="entry name" value="FAD_binding_7"/>
    <property type="match status" value="1"/>
</dbReference>
<dbReference type="Pfam" id="PF00875">
    <property type="entry name" value="DNA_photolyase"/>
    <property type="match status" value="1"/>
</dbReference>
<comment type="similarity">
    <text evidence="7">Belongs to the DNA photolyase family.</text>
</comment>
<dbReference type="PANTHER" id="PTHR11455:SF9">
    <property type="entry name" value="CRYPTOCHROME CIRCADIAN CLOCK 5 ISOFORM X1"/>
    <property type="match status" value="1"/>
</dbReference>
<sequence>MKEKVNIFWFRRDLRLDDNLGFYKALHGKFPVIPIFIFDSEILNELPKDDARVTFIFETLQKMRNELQEHGSSLAMYHGKPEEVFKKIISEFDVQHVITNRDYEPYAKKRDEQIEKLLSKENIGFYTFKDQVIFEKDEVVKSDGEPYIVYTPYMKKWKEKFKEENDEKIYYTSEFLKKLYQNAQLPNLTLSDIGFKKSKIEVPDYDVTPTTIQEYEQRRNFPSEDATTHLGPHLRFGTVSIRKMIKKATAEKNEVFWQELIWREFFMQILWHFPETVANAFKKKYDRIEWRNNETEFKKWQDGQTGYPLVDAGMRQLNETGYMHNRVRMVVASFLCKHLLIDWRWGEAYFAVKLLDYEMASNVGNWQWAAGSGVDAAPYFRIFNPTTQIEKFDKDYKYIKKYVPEFETENYSEKLVDHKKARERCLQVYKDAVS</sequence>
<evidence type="ECO:0000256" key="5">
    <source>
        <dbReference type="PIRSR" id="PIRSR602081-1"/>
    </source>
</evidence>
<dbReference type="PROSITE" id="PS51645">
    <property type="entry name" value="PHR_CRY_ALPHA_BETA"/>
    <property type="match status" value="1"/>
</dbReference>
<dbReference type="InterPro" id="IPR005101">
    <property type="entry name" value="Cryptochr/Photolyase_FAD-bd"/>
</dbReference>
<dbReference type="PRINTS" id="PR00147">
    <property type="entry name" value="DNAPHOTLYASE"/>
</dbReference>
<organism evidence="9 10">
    <name type="scientific">Aequorivita antarctica</name>
    <dbReference type="NCBI Taxonomy" id="153266"/>
    <lineage>
        <taxon>Bacteria</taxon>
        <taxon>Pseudomonadati</taxon>
        <taxon>Bacteroidota</taxon>
        <taxon>Flavobacteriia</taxon>
        <taxon>Flavobacteriales</taxon>
        <taxon>Flavobacteriaceae</taxon>
        <taxon>Aequorivita</taxon>
    </lineage>
</organism>
<name>A0A5C6Z143_9FLAO</name>
<feature type="site" description="Electron transfer via tryptophanyl radical" evidence="6">
    <location>
        <position position="343"/>
    </location>
</feature>
<dbReference type="EMBL" id="VORT01000004">
    <property type="protein sequence ID" value="TXD73405.1"/>
    <property type="molecule type" value="Genomic_DNA"/>
</dbReference>
<dbReference type="Proteomes" id="UP000321497">
    <property type="component" value="Unassembled WGS sequence"/>
</dbReference>
<dbReference type="InterPro" id="IPR006050">
    <property type="entry name" value="DNA_photolyase_N"/>
</dbReference>
<dbReference type="PROSITE" id="PS00691">
    <property type="entry name" value="DNA_PHOTOLYASES_1_2"/>
    <property type="match status" value="1"/>
</dbReference>
<comment type="cofactor">
    <cofactor evidence="5">
        <name>FAD</name>
        <dbReference type="ChEBI" id="CHEBI:57692"/>
    </cofactor>
    <text evidence="5">Binds 1 FAD per subunit.</text>
</comment>
<evidence type="ECO:0000256" key="3">
    <source>
        <dbReference type="ARBA" id="ARBA00022827"/>
    </source>
</evidence>
<dbReference type="PANTHER" id="PTHR11455">
    <property type="entry name" value="CRYPTOCHROME"/>
    <property type="match status" value="1"/>
</dbReference>
<feature type="binding site" evidence="5">
    <location>
        <position position="256"/>
    </location>
    <ligand>
        <name>FAD</name>
        <dbReference type="ChEBI" id="CHEBI:57692"/>
    </ligand>
</feature>
<reference evidence="9 10" key="1">
    <citation type="submission" date="2019-08" db="EMBL/GenBank/DDBJ databases">
        <title>Genome of Aequorivita antarctica SW49 (type strain).</title>
        <authorList>
            <person name="Bowman J.P."/>
        </authorList>
    </citation>
    <scope>NUCLEOTIDE SEQUENCE [LARGE SCALE GENOMIC DNA]</scope>
    <source>
        <strain evidence="9 10">SW49</strain>
    </source>
</reference>
<dbReference type="GO" id="GO:0006139">
    <property type="term" value="P:nucleobase-containing compound metabolic process"/>
    <property type="evidence" value="ECO:0007669"/>
    <property type="project" value="UniProtKB-ARBA"/>
</dbReference>
<dbReference type="AlphaFoldDB" id="A0A5C6Z143"/>
<feature type="binding site" evidence="5">
    <location>
        <position position="215"/>
    </location>
    <ligand>
        <name>FAD</name>
        <dbReference type="ChEBI" id="CHEBI:57692"/>
    </ligand>
</feature>
<dbReference type="OrthoDB" id="9772484at2"/>
<dbReference type="SUPFAM" id="SSF48173">
    <property type="entry name" value="Cryptochrome/photolyase FAD-binding domain"/>
    <property type="match status" value="1"/>
</dbReference>
<dbReference type="GO" id="GO:0071949">
    <property type="term" value="F:FAD binding"/>
    <property type="evidence" value="ECO:0007669"/>
    <property type="project" value="TreeGrafter"/>
</dbReference>
<dbReference type="PROSITE" id="PS00394">
    <property type="entry name" value="DNA_PHOTOLYASES_1_1"/>
    <property type="match status" value="1"/>
</dbReference>
<dbReference type="InterPro" id="IPR018394">
    <property type="entry name" value="DNA_photolyase_1_CS_C"/>
</dbReference>
<dbReference type="GO" id="GO:0009416">
    <property type="term" value="P:response to light stimulus"/>
    <property type="evidence" value="ECO:0007669"/>
    <property type="project" value="TreeGrafter"/>
</dbReference>
<feature type="binding site" evidence="5">
    <location>
        <begin position="259"/>
        <end position="266"/>
    </location>
    <ligand>
        <name>FAD</name>
        <dbReference type="ChEBI" id="CHEBI:57692"/>
    </ligand>
</feature>
<evidence type="ECO:0000256" key="6">
    <source>
        <dbReference type="PIRSR" id="PIRSR602081-2"/>
    </source>
</evidence>
<keyword evidence="2 5" id="KW-0285">Flavoprotein</keyword>
<comment type="cofactor">
    <cofactor evidence="1">
        <name>(6R)-5,10-methylene-5,6,7,8-tetrahydrofolate</name>
        <dbReference type="ChEBI" id="CHEBI:15636"/>
    </cofactor>
</comment>
<dbReference type="Gene3D" id="1.10.579.10">
    <property type="entry name" value="DNA Cyclobutane Dipyrimidine Photolyase, subunit A, domain 3"/>
    <property type="match status" value="1"/>
</dbReference>
<evidence type="ECO:0000256" key="1">
    <source>
        <dbReference type="ARBA" id="ARBA00001932"/>
    </source>
</evidence>
<evidence type="ECO:0000256" key="4">
    <source>
        <dbReference type="ARBA" id="ARBA00022991"/>
    </source>
</evidence>
<dbReference type="Gene3D" id="1.25.40.80">
    <property type="match status" value="1"/>
</dbReference>
<proteinExistence type="inferred from homology"/>
<dbReference type="SUPFAM" id="SSF52425">
    <property type="entry name" value="Cryptochrome/photolyase, N-terminal domain"/>
    <property type="match status" value="1"/>
</dbReference>
<comment type="caution">
    <text evidence="9">The sequence shown here is derived from an EMBL/GenBank/DDBJ whole genome shotgun (WGS) entry which is preliminary data.</text>
</comment>
<accession>A0A5C6Z143</accession>
<dbReference type="GO" id="GO:0003904">
    <property type="term" value="F:deoxyribodipyrimidine photo-lyase activity"/>
    <property type="evidence" value="ECO:0007669"/>
    <property type="project" value="TreeGrafter"/>
</dbReference>
<dbReference type="RefSeq" id="WP_111845859.1">
    <property type="nucleotide sequence ID" value="NZ_UEGI01000028.1"/>
</dbReference>
<feature type="domain" description="Photolyase/cryptochrome alpha/beta" evidence="8">
    <location>
        <begin position="4"/>
        <end position="133"/>
    </location>
</feature>